<organism evidence="1 2">
    <name type="scientific">Rodentibacter ratti</name>
    <dbReference type="NCBI Taxonomy" id="1906745"/>
    <lineage>
        <taxon>Bacteria</taxon>
        <taxon>Pseudomonadati</taxon>
        <taxon>Pseudomonadota</taxon>
        <taxon>Gammaproteobacteria</taxon>
        <taxon>Pasteurellales</taxon>
        <taxon>Pasteurellaceae</taxon>
        <taxon>Rodentibacter</taxon>
    </lineage>
</organism>
<reference evidence="1 2" key="1">
    <citation type="submission" date="2016-10" db="EMBL/GenBank/DDBJ databases">
        <title>Rodentibacter gen. nov. and new species.</title>
        <authorList>
            <person name="Christensen H."/>
        </authorList>
    </citation>
    <scope>NUCLEOTIDE SEQUENCE [LARGE SCALE GENOMIC DNA]</scope>
    <source>
        <strain evidence="1 2">Ac81</strain>
    </source>
</reference>
<accession>A0A1V3KTH0</accession>
<name>A0A1V3KTH0_9PAST</name>
<comment type="caution">
    <text evidence="1">The sequence shown here is derived from an EMBL/GenBank/DDBJ whole genome shotgun (WGS) entry which is preliminary data.</text>
</comment>
<protein>
    <submittedName>
        <fullName evidence="1">Uncharacterized protein</fullName>
    </submittedName>
</protein>
<proteinExistence type="predicted"/>
<gene>
    <name evidence="1" type="ORF">BKG92_09950</name>
</gene>
<sequence>MSHKIDDVKWWNTTGRNYGARAPEVRKWMKDSKNYYLEHYSINRSQGAKLGIEYFPPLK</sequence>
<evidence type="ECO:0000313" key="2">
    <source>
        <dbReference type="Proteomes" id="UP000188573"/>
    </source>
</evidence>
<keyword evidence="2" id="KW-1185">Reference proteome</keyword>
<evidence type="ECO:0000313" key="1">
    <source>
        <dbReference type="EMBL" id="OOF80977.1"/>
    </source>
</evidence>
<dbReference type="Proteomes" id="UP000188573">
    <property type="component" value="Unassembled WGS sequence"/>
</dbReference>
<dbReference type="EMBL" id="MLAG01000049">
    <property type="protein sequence ID" value="OOF80977.1"/>
    <property type="molecule type" value="Genomic_DNA"/>
</dbReference>
<dbReference type="AlphaFoldDB" id="A0A1V3KTH0"/>